<feature type="non-terminal residue" evidence="1">
    <location>
        <position position="1"/>
    </location>
</feature>
<organism evidence="1 2">
    <name type="scientific">Gymnopilus junonius</name>
    <name type="common">Spectacular rustgill mushroom</name>
    <name type="synonym">Gymnopilus spectabilis subsp. junonius</name>
    <dbReference type="NCBI Taxonomy" id="109634"/>
    <lineage>
        <taxon>Eukaryota</taxon>
        <taxon>Fungi</taxon>
        <taxon>Dikarya</taxon>
        <taxon>Basidiomycota</taxon>
        <taxon>Agaricomycotina</taxon>
        <taxon>Agaricomycetes</taxon>
        <taxon>Agaricomycetidae</taxon>
        <taxon>Agaricales</taxon>
        <taxon>Agaricineae</taxon>
        <taxon>Hymenogastraceae</taxon>
        <taxon>Gymnopilus</taxon>
    </lineage>
</organism>
<accession>A0A9P5N734</accession>
<dbReference type="OrthoDB" id="3244423at2759"/>
<protein>
    <recommendedName>
        <fullName evidence="3">F-box domain-containing protein</fullName>
    </recommendedName>
</protein>
<dbReference type="AlphaFoldDB" id="A0A9P5N734"/>
<sequence>LNSDAMSILSIPVEILSAIFELSKTMANEDSLSLAYEGPKMVPEIIYSQICIGLRNVALTTPRLWTSIYIDAAVSSAERIPEYIRRSGVCLLDIRVDLAAEDAYAGKSGLDSMIDLIVDNSLRWRSVSAECTCERADRPIMTHICKSTARRLQHLSLDIEDVEQADPSAVNREIGFPHIFKDGAPKLKFVRLKGLAIQFFRPPFDAVVTLHLEQTSQVPLAYITFRNIITRSSVLAHLSIHGDIIDNISWSRFTDVIILPHLLSLRICGEGGNIYSGLLMGIKAPLLKSLTLKDVQEHDLDAMFDSTSSSQYNNLRQLVFTNFELSGSTYRRIFHTFREITSFSSVQSSIAESPLIDTLVKDTSQGQTNYSAFWPNLAVLAFSFGDDEVDEEMIQELRNVRASHGLPLPKIRLRVEPDEMQDATAMVRGDINTAIEIFFQDEAWPPNCDHIDSDDVLFSW</sequence>
<reference evidence="1" key="1">
    <citation type="submission" date="2020-11" db="EMBL/GenBank/DDBJ databases">
        <authorList>
            <consortium name="DOE Joint Genome Institute"/>
            <person name="Ahrendt S."/>
            <person name="Riley R."/>
            <person name="Andreopoulos W."/>
            <person name="LaButti K."/>
            <person name="Pangilinan J."/>
            <person name="Ruiz-duenas F.J."/>
            <person name="Barrasa J.M."/>
            <person name="Sanchez-Garcia M."/>
            <person name="Camarero S."/>
            <person name="Miyauchi S."/>
            <person name="Serrano A."/>
            <person name="Linde D."/>
            <person name="Babiker R."/>
            <person name="Drula E."/>
            <person name="Ayuso-Fernandez I."/>
            <person name="Pacheco R."/>
            <person name="Padilla G."/>
            <person name="Ferreira P."/>
            <person name="Barriuso J."/>
            <person name="Kellner H."/>
            <person name="Castanera R."/>
            <person name="Alfaro M."/>
            <person name="Ramirez L."/>
            <person name="Pisabarro A.G."/>
            <person name="Kuo A."/>
            <person name="Tritt A."/>
            <person name="Lipzen A."/>
            <person name="He G."/>
            <person name="Yan M."/>
            <person name="Ng V."/>
            <person name="Cullen D."/>
            <person name="Martin F."/>
            <person name="Rosso M.-N."/>
            <person name="Henrissat B."/>
            <person name="Hibbett D."/>
            <person name="Martinez A.T."/>
            <person name="Grigoriev I.V."/>
        </authorList>
    </citation>
    <scope>NUCLEOTIDE SEQUENCE</scope>
    <source>
        <strain evidence="1">AH 44721</strain>
    </source>
</reference>
<dbReference type="EMBL" id="JADNYJ010000315">
    <property type="protein sequence ID" value="KAF8871257.1"/>
    <property type="molecule type" value="Genomic_DNA"/>
</dbReference>
<gene>
    <name evidence="1" type="ORF">CPB84DRAFT_1692408</name>
</gene>
<keyword evidence="2" id="KW-1185">Reference proteome</keyword>
<comment type="caution">
    <text evidence="1">The sequence shown here is derived from an EMBL/GenBank/DDBJ whole genome shotgun (WGS) entry which is preliminary data.</text>
</comment>
<proteinExistence type="predicted"/>
<evidence type="ECO:0008006" key="3">
    <source>
        <dbReference type="Google" id="ProtNLM"/>
    </source>
</evidence>
<evidence type="ECO:0000313" key="2">
    <source>
        <dbReference type="Proteomes" id="UP000724874"/>
    </source>
</evidence>
<name>A0A9P5N734_GYMJU</name>
<evidence type="ECO:0000313" key="1">
    <source>
        <dbReference type="EMBL" id="KAF8871257.1"/>
    </source>
</evidence>
<dbReference type="Proteomes" id="UP000724874">
    <property type="component" value="Unassembled WGS sequence"/>
</dbReference>